<evidence type="ECO:0000259" key="7">
    <source>
        <dbReference type="PROSITE" id="PS50048"/>
    </source>
</evidence>
<comment type="caution">
    <text evidence="8">The sequence shown here is derived from an EMBL/GenBank/DDBJ whole genome shotgun (WGS) entry which is preliminary data.</text>
</comment>
<dbReference type="Pfam" id="PF00172">
    <property type="entry name" value="Zn_clus"/>
    <property type="match status" value="1"/>
</dbReference>
<keyword evidence="6" id="KW-0539">Nucleus</keyword>
<dbReference type="PANTHER" id="PTHR36206">
    <property type="entry name" value="ASPERCRYPTIN BIOSYNTHESIS CLUSTER-SPECIFIC TRANSCRIPTION REGULATOR ATNN-RELATED"/>
    <property type="match status" value="1"/>
</dbReference>
<dbReference type="GO" id="GO:0000981">
    <property type="term" value="F:DNA-binding transcription factor activity, RNA polymerase II-specific"/>
    <property type="evidence" value="ECO:0007669"/>
    <property type="project" value="InterPro"/>
</dbReference>
<dbReference type="InterPro" id="IPR052360">
    <property type="entry name" value="Transcr_Regulatory_Proteins"/>
</dbReference>
<evidence type="ECO:0000256" key="5">
    <source>
        <dbReference type="ARBA" id="ARBA00023163"/>
    </source>
</evidence>
<name>A0A9P7KS08_9HYPO</name>
<dbReference type="SMART" id="SM00066">
    <property type="entry name" value="GAL4"/>
    <property type="match status" value="1"/>
</dbReference>
<dbReference type="GO" id="GO:0003677">
    <property type="term" value="F:DNA binding"/>
    <property type="evidence" value="ECO:0007669"/>
    <property type="project" value="UniProtKB-KW"/>
</dbReference>
<keyword evidence="4" id="KW-0238">DNA-binding</keyword>
<keyword evidence="1" id="KW-0479">Metal-binding</keyword>
<dbReference type="SUPFAM" id="SSF57701">
    <property type="entry name" value="Zn2/Cys6 DNA-binding domain"/>
    <property type="match status" value="1"/>
</dbReference>
<dbReference type="InterPro" id="IPR001138">
    <property type="entry name" value="Zn2Cys6_DnaBD"/>
</dbReference>
<dbReference type="Pfam" id="PF11951">
    <property type="entry name" value="Fungal_trans_2"/>
    <property type="match status" value="1"/>
</dbReference>
<feature type="non-terminal residue" evidence="8">
    <location>
        <position position="1"/>
    </location>
</feature>
<keyword evidence="9" id="KW-1185">Reference proteome</keyword>
<dbReference type="GO" id="GO:0008270">
    <property type="term" value="F:zinc ion binding"/>
    <property type="evidence" value="ECO:0007669"/>
    <property type="project" value="InterPro"/>
</dbReference>
<keyword evidence="5" id="KW-0804">Transcription</keyword>
<evidence type="ECO:0000256" key="6">
    <source>
        <dbReference type="ARBA" id="ARBA00023242"/>
    </source>
</evidence>
<dbReference type="InterPro" id="IPR036864">
    <property type="entry name" value="Zn2-C6_fun-type_DNA-bd_sf"/>
</dbReference>
<dbReference type="Gene3D" id="4.10.240.10">
    <property type="entry name" value="Zn(2)-C6 fungal-type DNA-binding domain"/>
    <property type="match status" value="1"/>
</dbReference>
<evidence type="ECO:0000256" key="4">
    <source>
        <dbReference type="ARBA" id="ARBA00023125"/>
    </source>
</evidence>
<dbReference type="InterPro" id="IPR021858">
    <property type="entry name" value="Fun_TF"/>
</dbReference>
<evidence type="ECO:0000313" key="8">
    <source>
        <dbReference type="EMBL" id="KAG5659759.1"/>
    </source>
</evidence>
<gene>
    <name evidence="8" type="ORF">KAF25_002318</name>
</gene>
<evidence type="ECO:0000256" key="3">
    <source>
        <dbReference type="ARBA" id="ARBA00023015"/>
    </source>
</evidence>
<dbReference type="CDD" id="cd00067">
    <property type="entry name" value="GAL4"/>
    <property type="match status" value="1"/>
</dbReference>
<dbReference type="PROSITE" id="PS00463">
    <property type="entry name" value="ZN2_CY6_FUNGAL_1"/>
    <property type="match status" value="1"/>
</dbReference>
<proteinExistence type="predicted"/>
<reference evidence="8" key="1">
    <citation type="submission" date="2021-04" db="EMBL/GenBank/DDBJ databases">
        <title>Draft genome of Fusarium avenaceum strain F156N33, isolated from an atmospheric sample in Virginia.</title>
        <authorList>
            <person name="Yang S."/>
            <person name="Vinatzer B.A."/>
            <person name="Coleman J."/>
        </authorList>
    </citation>
    <scope>NUCLEOTIDE SEQUENCE</scope>
    <source>
        <strain evidence="8">F156N33</strain>
    </source>
</reference>
<organism evidence="8 9">
    <name type="scientific">Fusarium avenaceum</name>
    <dbReference type="NCBI Taxonomy" id="40199"/>
    <lineage>
        <taxon>Eukaryota</taxon>
        <taxon>Fungi</taxon>
        <taxon>Dikarya</taxon>
        <taxon>Ascomycota</taxon>
        <taxon>Pezizomycotina</taxon>
        <taxon>Sordariomycetes</taxon>
        <taxon>Hypocreomycetidae</taxon>
        <taxon>Hypocreales</taxon>
        <taxon>Nectriaceae</taxon>
        <taxon>Fusarium</taxon>
        <taxon>Fusarium tricinctum species complex</taxon>
    </lineage>
</organism>
<evidence type="ECO:0000313" key="9">
    <source>
        <dbReference type="Proteomes" id="UP000782241"/>
    </source>
</evidence>
<protein>
    <recommendedName>
        <fullName evidence="7">Zn(2)-C6 fungal-type domain-containing protein</fullName>
    </recommendedName>
</protein>
<evidence type="ECO:0000256" key="2">
    <source>
        <dbReference type="ARBA" id="ARBA00022833"/>
    </source>
</evidence>
<dbReference type="AlphaFoldDB" id="A0A9P7KS08"/>
<feature type="domain" description="Zn(2)-C6 fungal-type" evidence="7">
    <location>
        <begin position="45"/>
        <end position="73"/>
    </location>
</feature>
<keyword evidence="3" id="KW-0805">Transcription regulation</keyword>
<dbReference type="PANTHER" id="PTHR36206:SF4">
    <property type="entry name" value="HYPOTHETICAL CONSERVED PROTEIN (EUROFUNG)-RELATED"/>
    <property type="match status" value="1"/>
</dbReference>
<dbReference type="EMBL" id="JAGPUO010000011">
    <property type="protein sequence ID" value="KAG5659759.1"/>
    <property type="molecule type" value="Genomic_DNA"/>
</dbReference>
<sequence length="544" mass="60588">VPVHNLSIICGAFINPRRKMLIMPPTNMASGPKGVRSSTPRRQTGCKTCRKRRIKCDETKPACERCVRSGWKCDGYPADVVLKTSANNRNTSNLSLLSRLPSIASYSIPFKVPGSQTDRQLLHYFCVQGSNDIAGFLTSDFWSQTVLQESHQDPTVRQALVAMSWLHLDYSTSECVGNSVTRADALTQYGRALRSMRKRLSRPSESATKIALICCILFYCCEGALGDRNAALQHLSNGLNLLISTQHEHNGVVSQDIQNLSDVFERLDMQASLFEDDRSPILVIPSWQPSGENNYTLLLEDKFTGLQKAQQSLVRLQAWLYHFVNKNADHHNEPKEPLPVDILQEKDALMKGYTSWITAINNFEKETECDNETLYGIRTLLVHFHVCRMIVESKFPNDPEVFGASPNPAAHRILDLAETLLQYTTLLNGSPNATKSPRRNFSLETGVVAPLFALAIKCSDESVATRAAQMLASSQRREGLYDSQTMAQIITVLKDTRDLGMSIKQEDSSESAPLSALEYHLPDSYSGGGIDKLLSSMDLSRLVI</sequence>
<accession>A0A9P7KS08</accession>
<dbReference type="Proteomes" id="UP000782241">
    <property type="component" value="Unassembled WGS sequence"/>
</dbReference>
<evidence type="ECO:0000256" key="1">
    <source>
        <dbReference type="ARBA" id="ARBA00022723"/>
    </source>
</evidence>
<dbReference type="PROSITE" id="PS50048">
    <property type="entry name" value="ZN2_CY6_FUNGAL_2"/>
    <property type="match status" value="1"/>
</dbReference>
<keyword evidence="2" id="KW-0862">Zinc</keyword>